<keyword evidence="3" id="KW-1185">Reference proteome</keyword>
<dbReference type="AlphaFoldDB" id="A0A914PD46"/>
<dbReference type="PANTHER" id="PTHR34721:SF3">
    <property type="entry name" value="ACTIVIN_RECP DOMAIN-CONTAINING PROTEIN-RELATED"/>
    <property type="match status" value="1"/>
</dbReference>
<organism evidence="3 4">
    <name type="scientific">Panagrolaimus davidi</name>
    <dbReference type="NCBI Taxonomy" id="227884"/>
    <lineage>
        <taxon>Eukaryota</taxon>
        <taxon>Metazoa</taxon>
        <taxon>Ecdysozoa</taxon>
        <taxon>Nematoda</taxon>
        <taxon>Chromadorea</taxon>
        <taxon>Rhabditida</taxon>
        <taxon>Tylenchina</taxon>
        <taxon>Panagrolaimomorpha</taxon>
        <taxon>Panagrolaimoidea</taxon>
        <taxon>Panagrolaimidae</taxon>
        <taxon>Panagrolaimus</taxon>
    </lineage>
</organism>
<sequence length="502" mass="52805">MKKKAMKWNMAVFIFISFFGQISCLKCFQGAINVTAAATNPGTAIDCPTSNDVACAMSYDSSSKSASFMCSKLNCTVNGVYTHESACVNASATLKNCCCYTDGCSFAFLAELKNGPLSTSNIATTNLNMTTPKPPSIVLANETNSFNVRSLDVNVTTSKPPITANETNGVTTGSNISMSNMNSTTPKPLLSANVLKCFQGSVNTTLPISLTPTSCLDPFAVSCRSQNDGVSQVAVFSCSNSSCSINGISIKDNVCVNVSSTQRNCCCYGDGCNTLALGLPSNSTTIPINSLNNAASSTPPKTFTPGALKCLQGLQNTTLPSTIVPTLCTDPLAVTCRTQIDPVNKFATYSCSTSNCTLNGFTLKDNVCVNVSSTQNNCCCYGDSCNSVSTSMNSPSNSLFNTNKPAATDRATSKDVAGVCDESGFKTLATAADSSALTKGKFAGYLTYRSSCQQLCDKSYGLIKCTAYMYEPNNRGKCTIFQEPIESVTENPGSNVIVSTKC</sequence>
<dbReference type="PROSITE" id="PS50948">
    <property type="entry name" value="PAN"/>
    <property type="match status" value="1"/>
</dbReference>
<evidence type="ECO:0000313" key="3">
    <source>
        <dbReference type="Proteomes" id="UP000887578"/>
    </source>
</evidence>
<evidence type="ECO:0000256" key="1">
    <source>
        <dbReference type="SAM" id="SignalP"/>
    </source>
</evidence>
<keyword evidence="1" id="KW-0732">Signal</keyword>
<accession>A0A914PD46</accession>
<proteinExistence type="predicted"/>
<evidence type="ECO:0000259" key="2">
    <source>
        <dbReference type="PROSITE" id="PS50948"/>
    </source>
</evidence>
<feature type="signal peptide" evidence="1">
    <location>
        <begin position="1"/>
        <end position="24"/>
    </location>
</feature>
<dbReference type="PANTHER" id="PTHR34721">
    <property type="entry name" value="PROTEIN CBG09734"/>
    <property type="match status" value="1"/>
</dbReference>
<dbReference type="WBParaSite" id="PDA_v2.g13344.t1">
    <property type="protein sequence ID" value="PDA_v2.g13344.t1"/>
    <property type="gene ID" value="PDA_v2.g13344"/>
</dbReference>
<reference evidence="4" key="1">
    <citation type="submission" date="2022-11" db="UniProtKB">
        <authorList>
            <consortium name="WormBaseParasite"/>
        </authorList>
    </citation>
    <scope>IDENTIFICATION</scope>
</reference>
<name>A0A914PD46_9BILA</name>
<feature type="domain" description="Apple" evidence="2">
    <location>
        <begin position="420"/>
        <end position="502"/>
    </location>
</feature>
<dbReference type="InterPro" id="IPR003609">
    <property type="entry name" value="Pan_app"/>
</dbReference>
<evidence type="ECO:0000313" key="4">
    <source>
        <dbReference type="WBParaSite" id="PDA_v2.g13344.t1"/>
    </source>
</evidence>
<feature type="chain" id="PRO_5036952341" evidence="1">
    <location>
        <begin position="25"/>
        <end position="502"/>
    </location>
</feature>
<dbReference type="Proteomes" id="UP000887578">
    <property type="component" value="Unplaced"/>
</dbReference>
<protein>
    <submittedName>
        <fullName evidence="4">Apple domain-containing protein</fullName>
    </submittedName>
</protein>